<proteinExistence type="predicted"/>
<feature type="transmembrane region" description="Helical" evidence="1">
    <location>
        <begin position="23"/>
        <end position="45"/>
    </location>
</feature>
<keyword evidence="1" id="KW-0472">Membrane</keyword>
<gene>
    <name evidence="2" type="ORF">EB796_014109</name>
</gene>
<protein>
    <submittedName>
        <fullName evidence="2">Uncharacterized protein</fullName>
    </submittedName>
</protein>
<feature type="transmembrane region" description="Helical" evidence="1">
    <location>
        <begin position="57"/>
        <end position="77"/>
    </location>
</feature>
<dbReference type="EMBL" id="VXIV02002067">
    <property type="protein sequence ID" value="KAF6027588.1"/>
    <property type="molecule type" value="Genomic_DNA"/>
</dbReference>
<dbReference type="Proteomes" id="UP000593567">
    <property type="component" value="Unassembled WGS sequence"/>
</dbReference>
<evidence type="ECO:0000256" key="1">
    <source>
        <dbReference type="SAM" id="Phobius"/>
    </source>
</evidence>
<accession>A0A7J7JQ69</accession>
<reference evidence="2" key="1">
    <citation type="submission" date="2020-06" db="EMBL/GenBank/DDBJ databases">
        <title>Draft genome of Bugula neritina, a colonial animal packing powerful symbionts and potential medicines.</title>
        <authorList>
            <person name="Rayko M."/>
        </authorList>
    </citation>
    <scope>NUCLEOTIDE SEQUENCE [LARGE SCALE GENOMIC DNA]</scope>
    <source>
        <strain evidence="2">Kwan_BN1</strain>
    </source>
</reference>
<evidence type="ECO:0000313" key="3">
    <source>
        <dbReference type="Proteomes" id="UP000593567"/>
    </source>
</evidence>
<keyword evidence="1" id="KW-0812">Transmembrane</keyword>
<keyword evidence="3" id="KW-1185">Reference proteome</keyword>
<evidence type="ECO:0000313" key="2">
    <source>
        <dbReference type="EMBL" id="KAF6027588.1"/>
    </source>
</evidence>
<keyword evidence="1" id="KW-1133">Transmembrane helix</keyword>
<dbReference type="AlphaFoldDB" id="A0A7J7JQ69"/>
<organism evidence="2 3">
    <name type="scientific">Bugula neritina</name>
    <name type="common">Brown bryozoan</name>
    <name type="synonym">Sertularia neritina</name>
    <dbReference type="NCBI Taxonomy" id="10212"/>
    <lineage>
        <taxon>Eukaryota</taxon>
        <taxon>Metazoa</taxon>
        <taxon>Spiralia</taxon>
        <taxon>Lophotrochozoa</taxon>
        <taxon>Bryozoa</taxon>
        <taxon>Gymnolaemata</taxon>
        <taxon>Cheilostomatida</taxon>
        <taxon>Flustrina</taxon>
        <taxon>Buguloidea</taxon>
        <taxon>Bugulidae</taxon>
        <taxon>Bugula</taxon>
    </lineage>
</organism>
<sequence>MLNKHLVVTSMNTNPIIFYIQKYFLYLKFLIYNFMLYCIYFMLLYQWFKLVIYNFPVNLYCAILLYYMEFCLKVLYWKYVYF</sequence>
<comment type="caution">
    <text evidence="2">The sequence shown here is derived from an EMBL/GenBank/DDBJ whole genome shotgun (WGS) entry which is preliminary data.</text>
</comment>
<name>A0A7J7JQ69_BUGNE</name>